<keyword evidence="1" id="KW-1133">Transmembrane helix</keyword>
<reference evidence="3" key="1">
    <citation type="submission" date="2016-10" db="EMBL/GenBank/DDBJ databases">
        <authorList>
            <person name="Varghese N."/>
            <person name="Submissions S."/>
        </authorList>
    </citation>
    <scope>NUCLEOTIDE SEQUENCE [LARGE SCALE GENOMIC DNA]</scope>
    <source>
        <strain evidence="3">SUR2</strain>
    </source>
</reference>
<feature type="transmembrane region" description="Helical" evidence="1">
    <location>
        <begin position="150"/>
        <end position="169"/>
    </location>
</feature>
<name>A0A1K2IL17_9FLAO</name>
<proteinExistence type="predicted"/>
<dbReference type="STRING" id="1612149.SAMN05216324_104154"/>
<keyword evidence="1" id="KW-0472">Membrane</keyword>
<dbReference type="EMBL" id="FPKW01000004">
    <property type="protein sequence ID" value="SFZ93129.1"/>
    <property type="molecule type" value="Genomic_DNA"/>
</dbReference>
<evidence type="ECO:0000256" key="1">
    <source>
        <dbReference type="SAM" id="Phobius"/>
    </source>
</evidence>
<gene>
    <name evidence="2" type="ORF">SAMN05216324_104154</name>
</gene>
<dbReference type="InterPro" id="IPR056918">
    <property type="entry name" value="8xMP"/>
</dbReference>
<feature type="transmembrane region" description="Helical" evidence="1">
    <location>
        <begin position="181"/>
        <end position="200"/>
    </location>
</feature>
<protein>
    <submittedName>
        <fullName evidence="2">Uncharacterized protein</fullName>
    </submittedName>
</protein>
<feature type="transmembrane region" description="Helical" evidence="1">
    <location>
        <begin position="76"/>
        <end position="93"/>
    </location>
</feature>
<dbReference type="RefSeq" id="WP_072408718.1">
    <property type="nucleotide sequence ID" value="NZ_FPKW01000004.1"/>
</dbReference>
<dbReference type="AlphaFoldDB" id="A0A1K2IL17"/>
<accession>A0A1K2IL17</accession>
<keyword evidence="3" id="KW-1185">Reference proteome</keyword>
<sequence>MEENNFKCDAEDEKKYKSECYKEMKWRYETIIKARNFHYENFNKWMTYFYVMIGALFVGVSYLVSKGADSTYGNSLDFILFIGFVVSLFWHWANKGYYYWNINFITLVNHYEKNILKFKEEERIYFVFANKSKSDYINPVGGANISTSKLSILLSFIITCFWGIAFLNIKLYSYVNNDKVLYLISTVCTLFAVFGLSEIVSKKLLSSYHKHFPDLQIKTESDNNYRPSKEIIT</sequence>
<dbReference type="Pfam" id="PF24838">
    <property type="entry name" value="8xMP"/>
    <property type="match status" value="1"/>
</dbReference>
<organism evidence="2 3">
    <name type="scientific">Chryseobacterium limigenitum</name>
    <dbReference type="NCBI Taxonomy" id="1612149"/>
    <lineage>
        <taxon>Bacteria</taxon>
        <taxon>Pseudomonadati</taxon>
        <taxon>Bacteroidota</taxon>
        <taxon>Flavobacteriia</taxon>
        <taxon>Flavobacteriales</taxon>
        <taxon>Weeksellaceae</taxon>
        <taxon>Chryseobacterium group</taxon>
        <taxon>Chryseobacterium</taxon>
    </lineage>
</organism>
<feature type="transmembrane region" description="Helical" evidence="1">
    <location>
        <begin position="45"/>
        <end position="64"/>
    </location>
</feature>
<dbReference type="OrthoDB" id="1439727at2"/>
<evidence type="ECO:0000313" key="3">
    <source>
        <dbReference type="Proteomes" id="UP000182034"/>
    </source>
</evidence>
<dbReference type="Proteomes" id="UP000182034">
    <property type="component" value="Unassembled WGS sequence"/>
</dbReference>
<evidence type="ECO:0000313" key="2">
    <source>
        <dbReference type="EMBL" id="SFZ93129.1"/>
    </source>
</evidence>
<keyword evidence="1" id="KW-0812">Transmembrane</keyword>